<dbReference type="EC" id="2.1.1.173" evidence="5"/>
<evidence type="ECO:0000313" key="5">
    <source>
        <dbReference type="EMBL" id="KFG29225.1"/>
    </source>
</evidence>
<feature type="region of interest" description="Disordered" evidence="3">
    <location>
        <begin position="183"/>
        <end position="219"/>
    </location>
</feature>
<dbReference type="OrthoDB" id="348479at2759"/>
<evidence type="ECO:0000256" key="1">
    <source>
        <dbReference type="ARBA" id="ARBA00022603"/>
    </source>
</evidence>
<evidence type="ECO:0000256" key="2">
    <source>
        <dbReference type="ARBA" id="ARBA00022679"/>
    </source>
</evidence>
<dbReference type="SMR" id="A0A086JAQ7"/>
<name>A0A086JAQ7_TOXGO</name>
<evidence type="ECO:0000313" key="6">
    <source>
        <dbReference type="Proteomes" id="UP000028828"/>
    </source>
</evidence>
<feature type="compositionally biased region" description="Low complexity" evidence="3">
    <location>
        <begin position="264"/>
        <end position="275"/>
    </location>
</feature>
<dbReference type="CDD" id="cd11715">
    <property type="entry name" value="THUMP_AdoMetMT"/>
    <property type="match status" value="1"/>
</dbReference>
<proteinExistence type="predicted"/>
<reference evidence="5 6" key="1">
    <citation type="submission" date="2014-03" db="EMBL/GenBank/DDBJ databases">
        <authorList>
            <person name="Sibley D."/>
            <person name="Venepally P."/>
            <person name="Karamycheva S."/>
            <person name="Hadjithomas M."/>
            <person name="Khan A."/>
            <person name="Brunk B."/>
            <person name="Roos D."/>
            <person name="Caler E."/>
            <person name="Lorenzi H."/>
        </authorList>
    </citation>
    <scope>NUCLEOTIDE SEQUENCE [LARGE SCALE GENOMIC DNA]</scope>
    <source>
        <strain evidence="6">p89</strain>
    </source>
</reference>
<feature type="region of interest" description="Disordered" evidence="3">
    <location>
        <begin position="235"/>
        <end position="275"/>
    </location>
</feature>
<dbReference type="EMBL" id="AEYI02002200">
    <property type="protein sequence ID" value="KFG29225.1"/>
    <property type="molecule type" value="Genomic_DNA"/>
</dbReference>
<dbReference type="GO" id="GO:0043527">
    <property type="term" value="C:tRNA methyltransferase complex"/>
    <property type="evidence" value="ECO:0007669"/>
    <property type="project" value="UniProtKB-ARBA"/>
</dbReference>
<dbReference type="AlphaFoldDB" id="A0A086JAQ7"/>
<dbReference type="InterPro" id="IPR053943">
    <property type="entry name" value="RlmKL-like_Mtase_CS"/>
</dbReference>
<dbReference type="PROSITE" id="PS01261">
    <property type="entry name" value="UPF0020"/>
    <property type="match status" value="1"/>
</dbReference>
<keyword evidence="1 5" id="KW-0489">Methyltransferase</keyword>
<dbReference type="Pfam" id="PF01170">
    <property type="entry name" value="UPF0020"/>
    <property type="match status" value="1"/>
</dbReference>
<dbReference type="InterPro" id="IPR000241">
    <property type="entry name" value="RlmKL-like_Mtase"/>
</dbReference>
<organism evidence="5 6">
    <name type="scientific">Toxoplasma gondii p89</name>
    <dbReference type="NCBI Taxonomy" id="943119"/>
    <lineage>
        <taxon>Eukaryota</taxon>
        <taxon>Sar</taxon>
        <taxon>Alveolata</taxon>
        <taxon>Apicomplexa</taxon>
        <taxon>Conoidasida</taxon>
        <taxon>Coccidia</taxon>
        <taxon>Eucoccidiorida</taxon>
        <taxon>Eimeriorina</taxon>
        <taxon>Sarcocystidae</taxon>
        <taxon>Toxoplasma</taxon>
    </lineage>
</organism>
<evidence type="ECO:0000259" key="4">
    <source>
        <dbReference type="Pfam" id="PF01170"/>
    </source>
</evidence>
<dbReference type="InterPro" id="IPR029063">
    <property type="entry name" value="SAM-dependent_MTases_sf"/>
</dbReference>
<dbReference type="PANTHER" id="PTHR47313:SF1">
    <property type="entry name" value="RIBOSOMAL RNA LARGE SUBUNIT METHYLTRANSFERASE K_L"/>
    <property type="match status" value="1"/>
</dbReference>
<comment type="caution">
    <text evidence="5">The sequence shown here is derived from an EMBL/GenBank/DDBJ whole genome shotgun (WGS) entry which is preliminary data.</text>
</comment>
<accession>A0A086JAQ7</accession>
<evidence type="ECO:0000256" key="3">
    <source>
        <dbReference type="SAM" id="MobiDB-lite"/>
    </source>
</evidence>
<dbReference type="Gene3D" id="3.40.50.150">
    <property type="entry name" value="Vaccinia Virus protein VP39"/>
    <property type="match status" value="1"/>
</dbReference>
<dbReference type="GO" id="GO:0070043">
    <property type="term" value="F:rRNA (guanine-N7-)-methyltransferase activity"/>
    <property type="evidence" value="ECO:0007669"/>
    <property type="project" value="TreeGrafter"/>
</dbReference>
<protein>
    <submittedName>
        <fullName evidence="5">RNA methylase family UPF0020 protein</fullName>
        <ecNumber evidence="5">2.1.1.173</ecNumber>
    </submittedName>
</protein>
<gene>
    <name evidence="5" type="ORF">TGP89_209580</name>
</gene>
<sequence>MAVRSRDLSTCRAKFVRHAVSQSVASLFSVVPSVSTAGAFFLPVPVRLLPPPESRRCIHCRASSADSSSRRQLLVRTALPVAQEKPGEAASRGQVTERLPCELQKGPHIPHSQTAFVSNSRGISACSFCQRPVGCFPTSVSFLKGSATAEAPLQRLLLMRWHQRMALSSARIQLNGLVGAEQQLSSDRKVELQKTKRRDRRPSTPRNGEESEMSTRGSAAAERAFAVLRARLAGRQRETTVSQPAENSDSHRAISGLGQHYTDSTSSYSVDSSGLSSKRSDAVFGVDALQSVSTEPGVSDCLADDSSEEDESLLKIFCVCAPGLEGVLARELLSLRLPAPPLFSAEACDAVSSGDPRSDEKVRLQEAALSAAAAAAEAANRLILNGTVDGKYRGSGGGIEVTGTLETLWNICMRSRLTDAVRVRVGSPFPAQRETTLLRRLCALPWQKFVPLVADLGEPVVSVRVRRSRLHHTKMLEEMTSAALKENKKKFLQDSKRDGLPPHMRGRGVTMSGPHLHVTMRDGVCQVSIDAGGDIGKRPWRVSRGPMPLKEPLAAAVAYRTPFLNLLFENKKLFVWDPFCGTGPILLEMLGIAGGIPSNTPRRRHAFFDFPIHSPSRFAAFLDCIRLSPHPNLQNLELFGSDIDLDQIKRAQKNLNAFVERLPRTTEALVNGESDGKLPCKIDFTVGSFLQVSSGIPPGAFIVTNLPYGRRSDRETIDSVYRDFRRMIAARDDWAGVYVLSASKKFKADGGLNWRAISRFSNGGIEVELLKYLGKKQQKVTARC</sequence>
<dbReference type="Gene3D" id="3.30.2130.30">
    <property type="match status" value="1"/>
</dbReference>
<feature type="domain" description="Ribosomal RNA large subunit methyltransferase K/L-like methyltransferase" evidence="4">
    <location>
        <begin position="538"/>
        <end position="747"/>
    </location>
</feature>
<dbReference type="GO" id="GO:0052915">
    <property type="term" value="F:23S rRNA (guanine(2445)-N(2))-methyltransferase activity"/>
    <property type="evidence" value="ECO:0007669"/>
    <property type="project" value="UniProtKB-EC"/>
</dbReference>
<dbReference type="PANTHER" id="PTHR47313">
    <property type="entry name" value="RIBOSOMAL RNA LARGE SUBUNIT METHYLTRANSFERASE K/L"/>
    <property type="match status" value="1"/>
</dbReference>
<dbReference type="SUPFAM" id="SSF53335">
    <property type="entry name" value="S-adenosyl-L-methionine-dependent methyltransferases"/>
    <property type="match status" value="1"/>
</dbReference>
<dbReference type="VEuPathDB" id="ToxoDB:TGP89_209580"/>
<dbReference type="Proteomes" id="UP000028828">
    <property type="component" value="Unassembled WGS sequence"/>
</dbReference>
<keyword evidence="2 5" id="KW-0808">Transferase</keyword>